<feature type="transmembrane region" description="Helical" evidence="10">
    <location>
        <begin position="132"/>
        <end position="152"/>
    </location>
</feature>
<feature type="transmembrane region" description="Helical" evidence="10">
    <location>
        <begin position="91"/>
        <end position="111"/>
    </location>
</feature>
<reference evidence="11 12" key="1">
    <citation type="journal article" date="2018" name="Front. Microbiol.">
        <title>Genomic and genetic insights into a cosmopolitan fungus, Paecilomyces variotii (Eurotiales).</title>
        <authorList>
            <person name="Urquhart A.S."/>
            <person name="Mondo S.J."/>
            <person name="Makela M.R."/>
            <person name="Hane J.K."/>
            <person name="Wiebenga A."/>
            <person name="He G."/>
            <person name="Mihaltcheva S."/>
            <person name="Pangilinan J."/>
            <person name="Lipzen A."/>
            <person name="Barry K."/>
            <person name="de Vries R.P."/>
            <person name="Grigoriev I.V."/>
            <person name="Idnurm A."/>
        </authorList>
    </citation>
    <scope>NUCLEOTIDE SEQUENCE [LARGE SCALE GENOMIC DNA]</scope>
    <source>
        <strain evidence="11 12">CBS 101075</strain>
    </source>
</reference>
<feature type="transmembrane region" description="Helical" evidence="10">
    <location>
        <begin position="262"/>
        <end position="282"/>
    </location>
</feature>
<feature type="transmembrane region" description="Helical" evidence="10">
    <location>
        <begin position="31"/>
        <end position="49"/>
    </location>
</feature>
<protein>
    <recommendedName>
        <fullName evidence="8">Acyl-coenzyme A diphosphatase SCS3</fullName>
        <ecNumber evidence="8">3.6.1.-</ecNumber>
    </recommendedName>
    <alternativeName>
        <fullName evidence="8">FIT family protein SCS3</fullName>
    </alternativeName>
</protein>
<feature type="region of interest" description="Disordered" evidence="9">
    <location>
        <begin position="229"/>
        <end position="250"/>
    </location>
</feature>
<dbReference type="Pfam" id="PF10261">
    <property type="entry name" value="FIT"/>
    <property type="match status" value="1"/>
</dbReference>
<dbReference type="HAMAP" id="MF_03231">
    <property type="entry name" value="SCS3"/>
    <property type="match status" value="1"/>
</dbReference>
<evidence type="ECO:0000256" key="7">
    <source>
        <dbReference type="ARBA" id="ARBA00023136"/>
    </source>
</evidence>
<evidence type="ECO:0000313" key="11">
    <source>
        <dbReference type="EMBL" id="RWQ98099.1"/>
    </source>
</evidence>
<dbReference type="Proteomes" id="UP000283841">
    <property type="component" value="Unassembled WGS sequence"/>
</dbReference>
<name>A0A443I1Z0_BYSSP</name>
<feature type="active site" evidence="8">
    <location>
        <position position="203"/>
    </location>
</feature>
<gene>
    <name evidence="8" type="primary">SCS3</name>
    <name evidence="8" type="synonym">FIT2B</name>
    <name evidence="11" type="ORF">C8Q69DRAFT_504747</name>
</gene>
<accession>A0A443I1Z0</accession>
<dbReference type="AlphaFoldDB" id="A0A443I1Z0"/>
<sequence length="320" mass="34935">MASTTASARRDGSPSVTPRTSFSPSSQPPGLILLVYPITLIVGAIFRTISPTARDARVEKPLAPTLASDLNVPHHPSSVNYFARKDNIFNLYFVKIGWLWTTLAFVVLLLTQPAYSNSRTRGRRTVQALARYGIVTFAWILTTQWFFGPAIVDRSFVLTGGRCEDVRPKTPGHPASELSAVFTAAACKAAGGAWRGGHDVSGHVFMLVLASAFLVFEALGASRAESGTSVEGSKAKQDSEEPAEKQSDLSPDDTVKVWGLRFVWGVAGLSWWMLFMTAIWFHTWLEKISGLAIAIGAVYISYFLPRILSPWRDIVGFPGV</sequence>
<comment type="subcellular location">
    <subcellularLocation>
        <location evidence="1 8">Endoplasmic reticulum membrane</location>
        <topology evidence="1 8">Multi-pass membrane protein</topology>
    </subcellularLocation>
</comment>
<keyword evidence="2 8" id="KW-0812">Transmembrane</keyword>
<comment type="function">
    <text evidence="8">Fatty acyl-coenzyme A (CoA) diphosphatase that hydrolyzes fatty acyl-CoA to yield acyl-4'-phosphopantetheine and adenosine 3',5'-bisphosphate. Preferentially hydrolyzes unsaturated long-chain acyl-CoA substrates in the endoplasmic reticulum (ER) lumen. This catalytic activity is required for maintaining ER structure and for lipid droplets (LDs) biogenesis, which are lipid storage organelles involved in maintaining lipid and energy homeostasis. May directly bind to diacylglycerol (DAGs) and triacylglycerol, which is also important for LD biogenesis. May support directional budding of nacent LDs from the ER into the cytosol by reducing DAG levels at sites of LD formation. May play a role in the regulation of cell morphology and cytoskeletal organization. Involved in phospholipid biosynthesis.</text>
</comment>
<dbReference type="VEuPathDB" id="FungiDB:C8Q69DRAFT_504747"/>
<dbReference type="PANTHER" id="PTHR23129">
    <property type="entry name" value="ACYL-COENZYME A DIPHOSPHATASE FITM2"/>
    <property type="match status" value="1"/>
</dbReference>
<keyword evidence="6" id="KW-0443">Lipid metabolism</keyword>
<feature type="compositionally biased region" description="Polar residues" evidence="9">
    <location>
        <begin position="14"/>
        <end position="25"/>
    </location>
</feature>
<evidence type="ECO:0000256" key="8">
    <source>
        <dbReference type="HAMAP-Rule" id="MF_03231"/>
    </source>
</evidence>
<evidence type="ECO:0000256" key="4">
    <source>
        <dbReference type="ARBA" id="ARBA00022824"/>
    </source>
</evidence>
<evidence type="ECO:0000256" key="3">
    <source>
        <dbReference type="ARBA" id="ARBA00022801"/>
    </source>
</evidence>
<evidence type="ECO:0000256" key="2">
    <source>
        <dbReference type="ARBA" id="ARBA00022692"/>
    </source>
</evidence>
<keyword evidence="8" id="KW-0444">Lipid biosynthesis</keyword>
<dbReference type="PANTHER" id="PTHR23129:SF0">
    <property type="entry name" value="ACYL-COENZYME A DIPHOSPHATASE FITM2"/>
    <property type="match status" value="1"/>
</dbReference>
<dbReference type="EMBL" id="RCNU01000002">
    <property type="protein sequence ID" value="RWQ98099.1"/>
    <property type="molecule type" value="Genomic_DNA"/>
</dbReference>
<keyword evidence="12" id="KW-1185">Reference proteome</keyword>
<organism evidence="11 12">
    <name type="scientific">Byssochlamys spectabilis</name>
    <name type="common">Paecilomyces variotii</name>
    <dbReference type="NCBI Taxonomy" id="264951"/>
    <lineage>
        <taxon>Eukaryota</taxon>
        <taxon>Fungi</taxon>
        <taxon>Dikarya</taxon>
        <taxon>Ascomycota</taxon>
        <taxon>Pezizomycotina</taxon>
        <taxon>Eurotiomycetes</taxon>
        <taxon>Eurotiomycetidae</taxon>
        <taxon>Eurotiales</taxon>
        <taxon>Thermoascaceae</taxon>
        <taxon>Paecilomyces</taxon>
    </lineage>
</organism>
<comment type="catalytic activity">
    <reaction evidence="8">
        <text>(5Z,8Z,11Z,14Z)-eicosatetraenoyl-CoA + H2O = S-(5Z,8Z,11Z,14Z-eicosatetraenoyl)-4'-phosphopantetheine + adenosine 3',5'-bisphosphate + 2 H(+)</text>
        <dbReference type="Rhea" id="RHEA:65568"/>
        <dbReference type="ChEBI" id="CHEBI:15377"/>
        <dbReference type="ChEBI" id="CHEBI:15378"/>
        <dbReference type="ChEBI" id="CHEBI:57368"/>
        <dbReference type="ChEBI" id="CHEBI:58343"/>
        <dbReference type="ChEBI" id="CHEBI:156554"/>
    </reaction>
</comment>
<dbReference type="GO" id="GO:0008654">
    <property type="term" value="P:phospholipid biosynthetic process"/>
    <property type="evidence" value="ECO:0007669"/>
    <property type="project" value="UniProtKB-KW"/>
</dbReference>
<feature type="transmembrane region" description="Helical" evidence="10">
    <location>
        <begin position="288"/>
        <end position="304"/>
    </location>
</feature>
<evidence type="ECO:0000256" key="5">
    <source>
        <dbReference type="ARBA" id="ARBA00022989"/>
    </source>
</evidence>
<keyword evidence="4 8" id="KW-0256">Endoplasmic reticulum</keyword>
<evidence type="ECO:0000256" key="6">
    <source>
        <dbReference type="ARBA" id="ARBA00023098"/>
    </source>
</evidence>
<evidence type="ECO:0000256" key="1">
    <source>
        <dbReference type="ARBA" id="ARBA00004477"/>
    </source>
</evidence>
<feature type="region of interest" description="Disordered" evidence="9">
    <location>
        <begin position="1"/>
        <end position="26"/>
    </location>
</feature>
<keyword evidence="3 8" id="KW-0378">Hydrolase</keyword>
<dbReference type="EC" id="3.6.1.-" evidence="8"/>
<dbReference type="GO" id="GO:0010945">
    <property type="term" value="F:coenzyme A diphosphatase activity"/>
    <property type="evidence" value="ECO:0007669"/>
    <property type="project" value="InterPro"/>
</dbReference>
<keyword evidence="8" id="KW-1208">Phospholipid metabolism</keyword>
<dbReference type="STRING" id="264951.A0A443I1Z0"/>
<keyword evidence="7 8" id="KW-0472">Membrane</keyword>
<comment type="catalytic activity">
    <reaction evidence="8">
        <text>an acyl-CoA + H2O = an acyl-4'-phosphopantetheine + adenosine 3',5'-bisphosphate + 2 H(+)</text>
        <dbReference type="Rhea" id="RHEA:50044"/>
        <dbReference type="ChEBI" id="CHEBI:15377"/>
        <dbReference type="ChEBI" id="CHEBI:15378"/>
        <dbReference type="ChEBI" id="CHEBI:58342"/>
        <dbReference type="ChEBI" id="CHEBI:58343"/>
        <dbReference type="ChEBI" id="CHEBI:132023"/>
    </reaction>
</comment>
<feature type="compositionally biased region" description="Basic and acidic residues" evidence="9">
    <location>
        <begin position="233"/>
        <end position="247"/>
    </location>
</feature>
<dbReference type="InterPro" id="IPR019388">
    <property type="entry name" value="FIT"/>
</dbReference>
<evidence type="ECO:0000256" key="10">
    <source>
        <dbReference type="SAM" id="Phobius"/>
    </source>
</evidence>
<comment type="caution">
    <text evidence="11">The sequence shown here is derived from an EMBL/GenBank/DDBJ whole genome shotgun (WGS) entry which is preliminary data.</text>
</comment>
<feature type="active site" evidence="8">
    <location>
        <position position="282"/>
    </location>
</feature>
<evidence type="ECO:0000313" key="12">
    <source>
        <dbReference type="Proteomes" id="UP000283841"/>
    </source>
</evidence>
<dbReference type="GO" id="GO:0005789">
    <property type="term" value="C:endoplasmic reticulum membrane"/>
    <property type="evidence" value="ECO:0007669"/>
    <property type="project" value="UniProtKB-SubCell"/>
</dbReference>
<feature type="transmembrane region" description="Helical" evidence="10">
    <location>
        <begin position="200"/>
        <end position="219"/>
    </location>
</feature>
<comment type="catalytic activity">
    <reaction evidence="8">
        <text>(9Z)-octadecenoyl-CoA + H2O = S-(9Z-octadecenoyl)-4'-phosphopantetheine + adenosine 3',5'-bisphosphate + 2 H(+)</text>
        <dbReference type="Rhea" id="RHEA:65564"/>
        <dbReference type="ChEBI" id="CHEBI:15377"/>
        <dbReference type="ChEBI" id="CHEBI:15378"/>
        <dbReference type="ChEBI" id="CHEBI:57387"/>
        <dbReference type="ChEBI" id="CHEBI:58343"/>
        <dbReference type="ChEBI" id="CHEBI:156553"/>
    </reaction>
</comment>
<keyword evidence="5 8" id="KW-1133">Transmembrane helix</keyword>
<comment type="similarity">
    <text evidence="8">Belongs to the FIT family. Fungal FIT2B/SCS3 subfamily.</text>
</comment>
<comment type="catalytic activity">
    <reaction evidence="8">
        <text>hexadecanoyl-CoA + H2O = S-hexadecanoyl-4'-phosphopantetheine + adenosine 3',5'-bisphosphate + 2 H(+)</text>
        <dbReference type="Rhea" id="RHEA:50032"/>
        <dbReference type="ChEBI" id="CHEBI:15377"/>
        <dbReference type="ChEBI" id="CHEBI:15378"/>
        <dbReference type="ChEBI" id="CHEBI:57379"/>
        <dbReference type="ChEBI" id="CHEBI:58343"/>
        <dbReference type="ChEBI" id="CHEBI:132018"/>
    </reaction>
</comment>
<dbReference type="InterPro" id="IPR046400">
    <property type="entry name" value="SCS3"/>
</dbReference>
<proteinExistence type="inferred from homology"/>
<keyword evidence="8" id="KW-0594">Phospholipid biosynthesis</keyword>
<dbReference type="GO" id="GO:0140042">
    <property type="term" value="P:lipid droplet formation"/>
    <property type="evidence" value="ECO:0007669"/>
    <property type="project" value="UniProtKB-UniRule"/>
</dbReference>
<evidence type="ECO:0000256" key="9">
    <source>
        <dbReference type="SAM" id="MobiDB-lite"/>
    </source>
</evidence>